<feature type="transmembrane region" description="Helical" evidence="1">
    <location>
        <begin position="7"/>
        <end position="29"/>
    </location>
</feature>
<dbReference type="EMBL" id="CP048409">
    <property type="protein sequence ID" value="QIA06859.1"/>
    <property type="molecule type" value="Genomic_DNA"/>
</dbReference>
<protein>
    <submittedName>
        <fullName evidence="2">Uncharacterized protein</fullName>
    </submittedName>
</protein>
<name>A0A6C0R9M1_9BACT</name>
<dbReference type="AlphaFoldDB" id="A0A6C0R9M1"/>
<dbReference type="KEGG" id="drc:G0Q07_03515"/>
<feature type="transmembrane region" description="Helical" evidence="1">
    <location>
        <begin position="87"/>
        <end position="109"/>
    </location>
</feature>
<evidence type="ECO:0000256" key="1">
    <source>
        <dbReference type="SAM" id="Phobius"/>
    </source>
</evidence>
<evidence type="ECO:0000313" key="3">
    <source>
        <dbReference type="Proteomes" id="UP000474630"/>
    </source>
</evidence>
<keyword evidence="1" id="KW-0812">Transmembrane</keyword>
<sequence>MKLLPHYFKWIGLVIFFGGFTLSLIGSIGSEDFIEGMEMARGEPIEVVMEPLFSMTLVHVFEVALIVGLLVYILAKNKTEDEMMQKIRNESAFIALILSLVIILIIYVFNPEYRIYPSDLLSLQMIAYLIIRVTKRKYILGGDYEEQA</sequence>
<accession>A0A6C0R9M1</accession>
<keyword evidence="1" id="KW-1133">Transmembrane helix</keyword>
<organism evidence="2 3">
    <name type="scientific">Draconibacterium halophilum</name>
    <dbReference type="NCBI Taxonomy" id="2706887"/>
    <lineage>
        <taxon>Bacteria</taxon>
        <taxon>Pseudomonadati</taxon>
        <taxon>Bacteroidota</taxon>
        <taxon>Bacteroidia</taxon>
        <taxon>Marinilabiliales</taxon>
        <taxon>Prolixibacteraceae</taxon>
        <taxon>Draconibacterium</taxon>
    </lineage>
</organism>
<evidence type="ECO:0000313" key="2">
    <source>
        <dbReference type="EMBL" id="QIA06859.1"/>
    </source>
</evidence>
<dbReference type="Proteomes" id="UP000474630">
    <property type="component" value="Chromosome"/>
</dbReference>
<reference evidence="2 3" key="1">
    <citation type="submission" date="2020-02" db="EMBL/GenBank/DDBJ databases">
        <title>Genome sequencing for Draconibacterium sp. strain M1.</title>
        <authorList>
            <person name="Park S.-J."/>
        </authorList>
    </citation>
    <scope>NUCLEOTIDE SEQUENCE [LARGE SCALE GENOMIC DNA]</scope>
    <source>
        <strain evidence="2 3">M1</strain>
    </source>
</reference>
<keyword evidence="3" id="KW-1185">Reference proteome</keyword>
<keyword evidence="1" id="KW-0472">Membrane</keyword>
<gene>
    <name evidence="2" type="ORF">G0Q07_03515</name>
</gene>
<feature type="transmembrane region" description="Helical" evidence="1">
    <location>
        <begin position="52"/>
        <end position="75"/>
    </location>
</feature>
<proteinExistence type="predicted"/>
<dbReference type="RefSeq" id="WP_163344788.1">
    <property type="nucleotide sequence ID" value="NZ_CP048409.1"/>
</dbReference>